<proteinExistence type="predicted"/>
<dbReference type="EMBL" id="BSXS01010139">
    <property type="protein sequence ID" value="GME97500.1"/>
    <property type="molecule type" value="Genomic_DNA"/>
</dbReference>
<evidence type="ECO:0000313" key="1">
    <source>
        <dbReference type="EMBL" id="GME97500.1"/>
    </source>
</evidence>
<keyword evidence="2" id="KW-1185">Reference proteome</keyword>
<gene>
    <name evidence="1" type="ORF">Amon02_001025400</name>
</gene>
<protein>
    <submittedName>
        <fullName evidence="1">Unnamed protein product</fullName>
    </submittedName>
</protein>
<sequence length="323" mass="36832">MLTEISTDLINICDELISDTNKSTKQNNESQGVYSTNGRVYKKMDEGNFVRVKNQQKHLIISDNFADFKKNLSIISSYSILKQCGNVLQDHKNLCLAIIFTSREIELNKWYESNTKVVTLEHSVYNPLDLEQEALNYINDIPSEDRIDYVELGCNILSATKINFLQTDHHVMSPTLEGFALREIITKACGYESLKSKDVYNALRAFCHWCSIRGILHCLDIDGLKIDPALIRSFETFPEQPKWIKDTVFARMPAGTSKVSFIYNALESISQSIYGRLIPVPPHIDIAGFYELCNDIQADPLRYHVRAASRLVVDYCNPVDFIS</sequence>
<name>A0ACB5TYK5_AMBMO</name>
<reference evidence="1" key="1">
    <citation type="submission" date="2023-04" db="EMBL/GenBank/DDBJ databases">
        <title>Ambrosiozyma monospora NBRC 10751.</title>
        <authorList>
            <person name="Ichikawa N."/>
            <person name="Sato H."/>
            <person name="Tonouchi N."/>
        </authorList>
    </citation>
    <scope>NUCLEOTIDE SEQUENCE</scope>
    <source>
        <strain evidence="1">NBRC 10751</strain>
    </source>
</reference>
<organism evidence="1 2">
    <name type="scientific">Ambrosiozyma monospora</name>
    <name type="common">Yeast</name>
    <name type="synonym">Endomycopsis monosporus</name>
    <dbReference type="NCBI Taxonomy" id="43982"/>
    <lineage>
        <taxon>Eukaryota</taxon>
        <taxon>Fungi</taxon>
        <taxon>Dikarya</taxon>
        <taxon>Ascomycota</taxon>
        <taxon>Saccharomycotina</taxon>
        <taxon>Pichiomycetes</taxon>
        <taxon>Pichiales</taxon>
        <taxon>Pichiaceae</taxon>
        <taxon>Ambrosiozyma</taxon>
    </lineage>
</organism>
<accession>A0ACB5TYK5</accession>
<dbReference type="Proteomes" id="UP001165064">
    <property type="component" value="Unassembled WGS sequence"/>
</dbReference>
<comment type="caution">
    <text evidence="1">The sequence shown here is derived from an EMBL/GenBank/DDBJ whole genome shotgun (WGS) entry which is preliminary data.</text>
</comment>
<evidence type="ECO:0000313" key="2">
    <source>
        <dbReference type="Proteomes" id="UP001165064"/>
    </source>
</evidence>